<dbReference type="InterPro" id="IPR014756">
    <property type="entry name" value="Ig_E-set"/>
</dbReference>
<dbReference type="AlphaFoldDB" id="A0A212CER3"/>
<name>A0A212CER3_CEREH</name>
<dbReference type="PANTHER" id="PTHR46769">
    <property type="entry name" value="POLYCYSTIC KIDNEY AND HEPATIC DISEASE 1 (AUTOSOMAL RECESSIVE)-LIKE 1"/>
    <property type="match status" value="1"/>
</dbReference>
<feature type="non-terminal residue" evidence="3">
    <location>
        <position position="1"/>
    </location>
</feature>
<dbReference type="Proteomes" id="UP000242450">
    <property type="component" value="Chromosome 21"/>
</dbReference>
<dbReference type="InterPro" id="IPR013783">
    <property type="entry name" value="Ig-like_fold"/>
</dbReference>
<keyword evidence="1" id="KW-0732">Signal</keyword>
<feature type="non-terminal residue" evidence="3">
    <location>
        <position position="454"/>
    </location>
</feature>
<evidence type="ECO:0000259" key="2">
    <source>
        <dbReference type="Pfam" id="PF01833"/>
    </source>
</evidence>
<evidence type="ECO:0000256" key="1">
    <source>
        <dbReference type="ARBA" id="ARBA00022729"/>
    </source>
</evidence>
<accession>A0A212CER3</accession>
<dbReference type="PANTHER" id="PTHR46769:SF3">
    <property type="entry name" value="FIBROCYSTIN-L"/>
    <property type="match status" value="1"/>
</dbReference>
<reference evidence="3 4" key="1">
    <citation type="journal article" date="2018" name="Mol. Genet. Genomics">
        <title>The red deer Cervus elaphus genome CerEla1.0: sequencing, annotating, genes, and chromosomes.</title>
        <authorList>
            <person name="Bana N.A."/>
            <person name="Nyiri A."/>
            <person name="Nagy J."/>
            <person name="Frank K."/>
            <person name="Nagy T."/>
            <person name="Steger V."/>
            <person name="Schiller M."/>
            <person name="Lakatos P."/>
            <person name="Sugar L."/>
            <person name="Horn P."/>
            <person name="Barta E."/>
            <person name="Orosz L."/>
        </authorList>
    </citation>
    <scope>NUCLEOTIDE SEQUENCE [LARGE SCALE GENOMIC DNA]</scope>
    <source>
        <strain evidence="3">Hungarian</strain>
    </source>
</reference>
<organism evidence="3 4">
    <name type="scientific">Cervus elaphus hippelaphus</name>
    <name type="common">European red deer</name>
    <dbReference type="NCBI Taxonomy" id="46360"/>
    <lineage>
        <taxon>Eukaryota</taxon>
        <taxon>Metazoa</taxon>
        <taxon>Chordata</taxon>
        <taxon>Craniata</taxon>
        <taxon>Vertebrata</taxon>
        <taxon>Euteleostomi</taxon>
        <taxon>Mammalia</taxon>
        <taxon>Eutheria</taxon>
        <taxon>Laurasiatheria</taxon>
        <taxon>Artiodactyla</taxon>
        <taxon>Ruminantia</taxon>
        <taxon>Pecora</taxon>
        <taxon>Cervidae</taxon>
        <taxon>Cervinae</taxon>
        <taxon>Cervus</taxon>
    </lineage>
</organism>
<dbReference type="Pfam" id="PF01833">
    <property type="entry name" value="TIG"/>
    <property type="match status" value="1"/>
</dbReference>
<feature type="domain" description="IPT/TIG" evidence="2">
    <location>
        <begin position="1"/>
        <end position="29"/>
    </location>
</feature>
<dbReference type="CDD" id="cd00603">
    <property type="entry name" value="IPT_PCSR"/>
    <property type="match status" value="1"/>
</dbReference>
<dbReference type="OrthoDB" id="120976at2759"/>
<dbReference type="Gene3D" id="2.60.40.10">
    <property type="entry name" value="Immunoglobulins"/>
    <property type="match status" value="1"/>
</dbReference>
<comment type="caution">
    <text evidence="3">The sequence shown here is derived from an EMBL/GenBank/DDBJ whole genome shotgun (WGS) entry which is preliminary data.</text>
</comment>
<evidence type="ECO:0000313" key="4">
    <source>
        <dbReference type="Proteomes" id="UP000242450"/>
    </source>
</evidence>
<dbReference type="SUPFAM" id="SSF56988">
    <property type="entry name" value="Anthrax protective antigen"/>
    <property type="match status" value="1"/>
</dbReference>
<dbReference type="SUPFAM" id="SSF81296">
    <property type="entry name" value="E set domains"/>
    <property type="match status" value="1"/>
</dbReference>
<dbReference type="InterPro" id="IPR052387">
    <property type="entry name" value="Fibrocystin"/>
</dbReference>
<protein>
    <recommendedName>
        <fullName evidence="2">IPT/TIG domain-containing protein</fullName>
    </recommendedName>
</protein>
<gene>
    <name evidence="3" type="ORF">Celaphus_00016366</name>
</gene>
<evidence type="ECO:0000313" key="3">
    <source>
        <dbReference type="EMBL" id="OWK04450.1"/>
    </source>
</evidence>
<dbReference type="EMBL" id="MKHE01000021">
    <property type="protein sequence ID" value="OWK04450.1"/>
    <property type="molecule type" value="Genomic_DNA"/>
</dbReference>
<keyword evidence="4" id="KW-1185">Reference proteome</keyword>
<proteinExistence type="predicted"/>
<sequence>ITRISPSQGSTQGGTLLTISGRFFDQTDFPVLVLVGGGRGLKLEVWNNSRPVLLEEILEYSEKTPGYMGASWADSASYVWPMEQDTFVARFSGFLVRIAYHSSNANNYFSSPTQRSDDIHLQEGKEYYIEILLQEYRLSAFVDVGLYLYKSVYTEQQTEDAVSEEQVIKSQSTVVQEVQVITLENWETTHATNEVQKVMVTGPCVEANLCSLYQYRLIYNMEKTVWLPADASEFILQSALNDLWSIKPDTVQVIRTQDPRSYVYLITFISTRGDFDLLSYEVFEGNNVTLAITEQTKGKPSLNTFTLNWDGITSRPLTPQSSEAEFQAAVEEMVSSKCPPQIANFEEGFVVKYFRDYETDFNLEHTNRGQKTAETDAYCGRYSLKNPAVLFDSADVKPNRLPYGDILLFPYNQLCLAYKGFLANYIGLKFQYQDTSKITRSTDTQFTFKFAYGN</sequence>
<dbReference type="InterPro" id="IPR002909">
    <property type="entry name" value="IPT_dom"/>
</dbReference>